<accession>A0A0A8ZUK7</accession>
<proteinExistence type="predicted"/>
<organism evidence="1">
    <name type="scientific">Arundo donax</name>
    <name type="common">Giant reed</name>
    <name type="synonym">Donax arundinaceus</name>
    <dbReference type="NCBI Taxonomy" id="35708"/>
    <lineage>
        <taxon>Eukaryota</taxon>
        <taxon>Viridiplantae</taxon>
        <taxon>Streptophyta</taxon>
        <taxon>Embryophyta</taxon>
        <taxon>Tracheophyta</taxon>
        <taxon>Spermatophyta</taxon>
        <taxon>Magnoliopsida</taxon>
        <taxon>Liliopsida</taxon>
        <taxon>Poales</taxon>
        <taxon>Poaceae</taxon>
        <taxon>PACMAD clade</taxon>
        <taxon>Arundinoideae</taxon>
        <taxon>Arundineae</taxon>
        <taxon>Arundo</taxon>
    </lineage>
</organism>
<reference evidence="1" key="2">
    <citation type="journal article" date="2015" name="Data Brief">
        <title>Shoot transcriptome of the giant reed, Arundo donax.</title>
        <authorList>
            <person name="Barrero R.A."/>
            <person name="Guerrero F.D."/>
            <person name="Moolhuijzen P."/>
            <person name="Goolsby J.A."/>
            <person name="Tidwell J."/>
            <person name="Bellgard S.E."/>
            <person name="Bellgard M.I."/>
        </authorList>
    </citation>
    <scope>NUCLEOTIDE SEQUENCE</scope>
    <source>
        <tissue evidence="1">Shoot tissue taken approximately 20 cm above the soil surface</tissue>
    </source>
</reference>
<dbReference type="EMBL" id="GBRH01255414">
    <property type="protein sequence ID" value="JAD42481.1"/>
    <property type="molecule type" value="Transcribed_RNA"/>
</dbReference>
<protein>
    <submittedName>
        <fullName evidence="1">Uncharacterized protein</fullName>
    </submittedName>
</protein>
<reference evidence="1" key="1">
    <citation type="submission" date="2014-09" db="EMBL/GenBank/DDBJ databases">
        <authorList>
            <person name="Magalhaes I.L.F."/>
            <person name="Oliveira U."/>
            <person name="Santos F.R."/>
            <person name="Vidigal T.H.D.A."/>
            <person name="Brescovit A.D."/>
            <person name="Santos A.J."/>
        </authorList>
    </citation>
    <scope>NUCLEOTIDE SEQUENCE</scope>
    <source>
        <tissue evidence="1">Shoot tissue taken approximately 20 cm above the soil surface</tissue>
    </source>
</reference>
<dbReference type="AlphaFoldDB" id="A0A0A8ZUK7"/>
<sequence>MPTNVNMCQFHPYLSYVTTQNHCV</sequence>
<evidence type="ECO:0000313" key="1">
    <source>
        <dbReference type="EMBL" id="JAD42481.1"/>
    </source>
</evidence>
<name>A0A0A8ZUK7_ARUDO</name>